<evidence type="ECO:0000313" key="3">
    <source>
        <dbReference type="EMBL" id="MER2998478.1"/>
    </source>
</evidence>
<dbReference type="RefSeq" id="WP_350412938.1">
    <property type="nucleotide sequence ID" value="NZ_JBEOKT010000011.1"/>
</dbReference>
<evidence type="ECO:0008006" key="5">
    <source>
        <dbReference type="Google" id="ProtNLM"/>
    </source>
</evidence>
<dbReference type="EMBL" id="JBEOKT010000011">
    <property type="protein sequence ID" value="MER2998478.1"/>
    <property type="molecule type" value="Genomic_DNA"/>
</dbReference>
<reference evidence="3 4" key="1">
    <citation type="submission" date="2024-06" db="EMBL/GenBank/DDBJ databases">
        <title>Pontibacter populi HYL7-15.</title>
        <authorList>
            <person name="Kim M.K."/>
        </authorList>
    </citation>
    <scope>NUCLEOTIDE SEQUENCE [LARGE SCALE GENOMIC DNA]</scope>
    <source>
        <strain evidence="3 4">HYL7-15</strain>
    </source>
</reference>
<keyword evidence="2" id="KW-1133">Transmembrane helix</keyword>
<evidence type="ECO:0000256" key="1">
    <source>
        <dbReference type="SAM" id="MobiDB-lite"/>
    </source>
</evidence>
<feature type="compositionally biased region" description="Basic and acidic residues" evidence="1">
    <location>
        <begin position="133"/>
        <end position="149"/>
    </location>
</feature>
<feature type="transmembrane region" description="Helical" evidence="2">
    <location>
        <begin position="42"/>
        <end position="63"/>
    </location>
</feature>
<keyword evidence="2" id="KW-0472">Membrane</keyword>
<feature type="compositionally biased region" description="Basic and acidic residues" evidence="1">
    <location>
        <begin position="106"/>
        <end position="120"/>
    </location>
</feature>
<feature type="compositionally biased region" description="Basic and acidic residues" evidence="1">
    <location>
        <begin position="77"/>
        <end position="86"/>
    </location>
</feature>
<protein>
    <recommendedName>
        <fullName evidence="5">Outer membrane protein beta-barrel domain-containing protein</fullName>
    </recommendedName>
</protein>
<sequence length="495" mass="55472">MLTDKEKEEIRRKLLALEEEPPVNGWNKIAAEIKPPRKPRPFWWLAGAALLLLLGSLGIYKLLDKNNRPAIVTSENLEAKQEENKPEPIVADLETGNSNSATKHGTKPEASKNAETKQSETENYSYKNSDQADNEKLTEQERGSSREKVTGPANPVQTRKPIIPIVVGAEKPKNKYNRKTVNQESGKAAAEPSITIVPANPEHQPETIVADNESNTEDFLNARMPVLLQINGFMLPDSMHVALLPDSVVKAVTVADTGKVQESKEWYIGVTFAPRYAFRSFTPTAADDVYITKLNNYKKLDPKRMGYEFGLNVGKKISPKLYLESALSLMQLQENVSYAFTNGKVDTLLKSRTKDGSYQAIPVYIEGSRQLESTFTYGGLRVGLNYYFLESSRSRYNLTFAGGANLLLKGRTREYLNGELKETSSFPSEENVLEQTNYNLLIGAGYNLTIRNKYELTLMPSLNYFLGSTFSKREPFGLKPYTLGVSVQLKRRFAN</sequence>
<evidence type="ECO:0000256" key="2">
    <source>
        <dbReference type="SAM" id="Phobius"/>
    </source>
</evidence>
<keyword evidence="2" id="KW-0812">Transmembrane</keyword>
<feature type="region of interest" description="Disordered" evidence="1">
    <location>
        <begin position="74"/>
        <end position="190"/>
    </location>
</feature>
<accession>A0ABV1RVR7</accession>
<gene>
    <name evidence="3" type="ORF">ABS362_13055</name>
</gene>
<keyword evidence="4" id="KW-1185">Reference proteome</keyword>
<evidence type="ECO:0000313" key="4">
    <source>
        <dbReference type="Proteomes" id="UP001476807"/>
    </source>
</evidence>
<comment type="caution">
    <text evidence="3">The sequence shown here is derived from an EMBL/GenBank/DDBJ whole genome shotgun (WGS) entry which is preliminary data.</text>
</comment>
<dbReference type="Proteomes" id="UP001476807">
    <property type="component" value="Unassembled WGS sequence"/>
</dbReference>
<feature type="compositionally biased region" description="Polar residues" evidence="1">
    <location>
        <begin position="121"/>
        <end position="131"/>
    </location>
</feature>
<organism evidence="3 4">
    <name type="scientific">Pontibacter populi</name>
    <dbReference type="NCBI Taxonomy" id="890055"/>
    <lineage>
        <taxon>Bacteria</taxon>
        <taxon>Pseudomonadati</taxon>
        <taxon>Bacteroidota</taxon>
        <taxon>Cytophagia</taxon>
        <taxon>Cytophagales</taxon>
        <taxon>Hymenobacteraceae</taxon>
        <taxon>Pontibacter</taxon>
    </lineage>
</organism>
<name>A0ABV1RVR7_9BACT</name>
<proteinExistence type="predicted"/>